<sequence length="421" mass="48531">METTPDKKTRGSRSGERKSSSTKPVASGDRGATGKARPEFRKGFYNRNTKDSLDNSTSNTGNRVKERKNVEEEQKEEEKVSSTPRTSSTVDEVHSQSPLPVPRNLGAEFLSMERTPEPKSSRFKLLSITILAVGIFFAFTYYSPNSQLPFCDSNDLKVADDCRPCPTHGTCSAGELICDQGFIEFGGKCVEDKKFSVVAKDIKNRLEHILRKRAGMVLCGTATVQKEMDNAQLYKEILLSFGNKLPLDETRFVRAFTEAFYSIVNDSGSLDKFECRQEGEILWCQALQPILPLSCRLKFFVLQEWWKILLTASLIIGVSRLYFWFRWRRWIEKQSKTITEEVYRQLTESSQLTSPVREKKKVVVTRLRDDLLHDQSLLKWKDVIWRKVVERINNDSRVLKRREIVNDLPQLVWEWHDKLVS</sequence>
<dbReference type="AlphaFoldDB" id="A0A9C7PRV5"/>
<reference evidence="10" key="1">
    <citation type="journal article" date="2022" name="Proc. Natl. Acad. Sci. U.S.A.">
        <title>Life cycle and functional genomics of the unicellular red alga Galdieria for elucidating algal and plant evolution and industrial use.</title>
        <authorList>
            <person name="Hirooka S."/>
            <person name="Itabashi T."/>
            <person name="Ichinose T.M."/>
            <person name="Onuma R."/>
            <person name="Fujiwara T."/>
            <person name="Yamashita S."/>
            <person name="Jong L.W."/>
            <person name="Tomita R."/>
            <person name="Iwane A.H."/>
            <person name="Miyagishima S.Y."/>
        </authorList>
    </citation>
    <scope>NUCLEOTIDE SEQUENCE</scope>
    <source>
        <strain evidence="10">NBRC 102759</strain>
    </source>
</reference>
<feature type="compositionally biased region" description="Basic and acidic residues" evidence="7">
    <location>
        <begin position="36"/>
        <end position="53"/>
    </location>
</feature>
<dbReference type="Proteomes" id="UP001061958">
    <property type="component" value="Unassembled WGS sequence"/>
</dbReference>
<keyword evidence="6" id="KW-0539">Nucleus</keyword>
<keyword evidence="11" id="KW-1185">Reference proteome</keyword>
<keyword evidence="4 8" id="KW-1133">Transmembrane helix</keyword>
<dbReference type="GO" id="GO:0005637">
    <property type="term" value="C:nuclear inner membrane"/>
    <property type="evidence" value="ECO:0007669"/>
    <property type="project" value="UniProtKB-SubCell"/>
</dbReference>
<keyword evidence="5 8" id="KW-0472">Membrane</keyword>
<comment type="subcellular location">
    <subcellularLocation>
        <location evidence="1">Nucleus inner membrane</location>
    </subcellularLocation>
</comment>
<dbReference type="GO" id="GO:0034399">
    <property type="term" value="C:nuclear periphery"/>
    <property type="evidence" value="ECO:0007669"/>
    <property type="project" value="TreeGrafter"/>
</dbReference>
<keyword evidence="3 8" id="KW-0812">Transmembrane</keyword>
<dbReference type="GO" id="GO:0005783">
    <property type="term" value="C:endoplasmic reticulum"/>
    <property type="evidence" value="ECO:0007669"/>
    <property type="project" value="TreeGrafter"/>
</dbReference>
<organism evidence="10 11">
    <name type="scientific">Galdieria partita</name>
    <dbReference type="NCBI Taxonomy" id="83374"/>
    <lineage>
        <taxon>Eukaryota</taxon>
        <taxon>Rhodophyta</taxon>
        <taxon>Bangiophyceae</taxon>
        <taxon>Galdieriales</taxon>
        <taxon>Galdieriaceae</taxon>
        <taxon>Galdieria</taxon>
    </lineage>
</organism>
<protein>
    <recommendedName>
        <fullName evidence="9">Man1/Src1-like C-terminal domain-containing protein</fullName>
    </recommendedName>
</protein>
<dbReference type="InterPro" id="IPR044780">
    <property type="entry name" value="Heh2/Src1"/>
</dbReference>
<evidence type="ECO:0000313" key="11">
    <source>
        <dbReference type="Proteomes" id="UP001061958"/>
    </source>
</evidence>
<evidence type="ECO:0000256" key="2">
    <source>
        <dbReference type="ARBA" id="ARBA00022553"/>
    </source>
</evidence>
<gene>
    <name evidence="10" type="ORF">GpartN1_g1364.t1</name>
</gene>
<evidence type="ECO:0000256" key="5">
    <source>
        <dbReference type="ARBA" id="ARBA00023136"/>
    </source>
</evidence>
<accession>A0A9C7PRV5</accession>
<dbReference type="Gene3D" id="1.10.10.1180">
    <property type="entry name" value="MAN1, winged-helix domain"/>
    <property type="match status" value="1"/>
</dbReference>
<dbReference type="PANTHER" id="PTHR47808:SF2">
    <property type="entry name" value="LEM DOMAIN-CONTAINING PROTEIN 2"/>
    <property type="match status" value="1"/>
</dbReference>
<name>A0A9C7PRV5_9RHOD</name>
<dbReference type="InterPro" id="IPR018996">
    <property type="entry name" value="Man1/Src1-like_C"/>
</dbReference>
<dbReference type="PANTHER" id="PTHR47808">
    <property type="entry name" value="INNER NUCLEAR MEMBRANE PROTEIN HEH2-RELATED"/>
    <property type="match status" value="1"/>
</dbReference>
<dbReference type="OrthoDB" id="341403at2759"/>
<evidence type="ECO:0000256" key="3">
    <source>
        <dbReference type="ARBA" id="ARBA00022692"/>
    </source>
</evidence>
<feature type="compositionally biased region" description="Polar residues" evidence="7">
    <location>
        <begin position="81"/>
        <end position="98"/>
    </location>
</feature>
<evidence type="ECO:0000313" key="10">
    <source>
        <dbReference type="EMBL" id="GJQ09573.1"/>
    </source>
</evidence>
<feature type="region of interest" description="Disordered" evidence="7">
    <location>
        <begin position="1"/>
        <end position="103"/>
    </location>
</feature>
<evidence type="ECO:0000256" key="7">
    <source>
        <dbReference type="SAM" id="MobiDB-lite"/>
    </source>
</evidence>
<reference evidence="10" key="2">
    <citation type="submission" date="2022-01" db="EMBL/GenBank/DDBJ databases">
        <authorList>
            <person name="Hirooka S."/>
            <person name="Miyagishima S.Y."/>
        </authorList>
    </citation>
    <scope>NUCLEOTIDE SEQUENCE</scope>
    <source>
        <strain evidence="10">NBRC 102759</strain>
    </source>
</reference>
<dbReference type="Pfam" id="PF09402">
    <property type="entry name" value="MSC"/>
    <property type="match status" value="1"/>
</dbReference>
<feature type="compositionally biased region" description="Basic and acidic residues" evidence="7">
    <location>
        <begin position="63"/>
        <end position="80"/>
    </location>
</feature>
<evidence type="ECO:0000256" key="1">
    <source>
        <dbReference type="ARBA" id="ARBA00004540"/>
    </source>
</evidence>
<feature type="transmembrane region" description="Helical" evidence="8">
    <location>
        <begin position="123"/>
        <end position="142"/>
    </location>
</feature>
<keyword evidence="2" id="KW-0597">Phosphoprotein</keyword>
<feature type="compositionally biased region" description="Basic and acidic residues" evidence="7">
    <location>
        <begin position="1"/>
        <end position="19"/>
    </location>
</feature>
<feature type="domain" description="Man1/Src1-like C-terminal" evidence="9">
    <location>
        <begin position="157"/>
        <end position="415"/>
    </location>
</feature>
<comment type="caution">
    <text evidence="10">The sequence shown here is derived from an EMBL/GenBank/DDBJ whole genome shotgun (WGS) entry which is preliminary data.</text>
</comment>
<feature type="transmembrane region" description="Helical" evidence="8">
    <location>
        <begin position="305"/>
        <end position="325"/>
    </location>
</feature>
<evidence type="ECO:0000256" key="4">
    <source>
        <dbReference type="ARBA" id="ARBA00022989"/>
    </source>
</evidence>
<dbReference type="EMBL" id="BQMJ01000009">
    <property type="protein sequence ID" value="GJQ09573.1"/>
    <property type="molecule type" value="Genomic_DNA"/>
</dbReference>
<dbReference type="InterPro" id="IPR041885">
    <property type="entry name" value="MAN1_winged_helix_dom"/>
</dbReference>
<dbReference type="GO" id="GO:0071763">
    <property type="term" value="P:nuclear membrane organization"/>
    <property type="evidence" value="ECO:0007669"/>
    <property type="project" value="TreeGrafter"/>
</dbReference>
<evidence type="ECO:0000259" key="9">
    <source>
        <dbReference type="Pfam" id="PF09402"/>
    </source>
</evidence>
<evidence type="ECO:0000256" key="8">
    <source>
        <dbReference type="SAM" id="Phobius"/>
    </source>
</evidence>
<dbReference type="GO" id="GO:0003682">
    <property type="term" value="F:chromatin binding"/>
    <property type="evidence" value="ECO:0007669"/>
    <property type="project" value="InterPro"/>
</dbReference>
<proteinExistence type="predicted"/>
<evidence type="ECO:0000256" key="6">
    <source>
        <dbReference type="ARBA" id="ARBA00023242"/>
    </source>
</evidence>